<dbReference type="RefSeq" id="WP_250928716.1">
    <property type="nucleotide sequence ID" value="NZ_JAMQBK010000029.1"/>
</dbReference>
<reference evidence="1 2" key="1">
    <citation type="journal article" date="2022" name="Syst. Appl. Microbiol.">
        <title>Rhodopirellula aestuarii sp. nov., a novel member of the genus Rhodopirellula isolated from brackish sediments collected in the Tagus River estuary, Portugal.</title>
        <authorList>
            <person name="Vitorino I.R."/>
            <person name="Klimek D."/>
            <person name="Calusinska M."/>
            <person name="Lobo-da-Cunha A."/>
            <person name="Vasconcelos V."/>
            <person name="Lage O.M."/>
        </authorList>
    </citation>
    <scope>NUCLEOTIDE SEQUENCE [LARGE SCALE GENOMIC DNA]</scope>
    <source>
        <strain evidence="1 2">ICT_H3.1</strain>
    </source>
</reference>
<evidence type="ECO:0000313" key="2">
    <source>
        <dbReference type="Proteomes" id="UP001202961"/>
    </source>
</evidence>
<accession>A0ABT0U2P5</accession>
<dbReference type="Proteomes" id="UP001202961">
    <property type="component" value="Unassembled WGS sequence"/>
</dbReference>
<proteinExistence type="predicted"/>
<protein>
    <submittedName>
        <fullName evidence="1">Uncharacterized protein</fullName>
    </submittedName>
</protein>
<name>A0ABT0U2P5_9BACT</name>
<evidence type="ECO:0000313" key="1">
    <source>
        <dbReference type="EMBL" id="MCM2371073.1"/>
    </source>
</evidence>
<organism evidence="1 2">
    <name type="scientific">Aporhodopirellula aestuarii</name>
    <dbReference type="NCBI Taxonomy" id="2950107"/>
    <lineage>
        <taxon>Bacteria</taxon>
        <taxon>Pseudomonadati</taxon>
        <taxon>Planctomycetota</taxon>
        <taxon>Planctomycetia</taxon>
        <taxon>Pirellulales</taxon>
        <taxon>Pirellulaceae</taxon>
        <taxon>Aporhodopirellula</taxon>
    </lineage>
</organism>
<sequence length="183" mass="21156">MPPSEAFQQIVMFDLSSIFIPPFNLLAKVALSQFADYIRRTQYPDATDNEIAILSIASLLSEIDGIERLTDEQREQSVRSFCRKIVEKNHLESKDPIKPWRLDWLTREALTNWRLKEQSASKARWDRSFRILVLRVADEFATHCKCLYTDGCFDIRRLCVLVVATEEEVAMLTDAAPQVDETD</sequence>
<dbReference type="EMBL" id="JAMQBK010000029">
    <property type="protein sequence ID" value="MCM2371073.1"/>
    <property type="molecule type" value="Genomic_DNA"/>
</dbReference>
<gene>
    <name evidence="1" type="ORF">NB063_10675</name>
</gene>
<comment type="caution">
    <text evidence="1">The sequence shown here is derived from an EMBL/GenBank/DDBJ whole genome shotgun (WGS) entry which is preliminary data.</text>
</comment>
<keyword evidence="2" id="KW-1185">Reference proteome</keyword>